<dbReference type="EMBL" id="CP016027">
    <property type="protein sequence ID" value="ANJ68268.1"/>
    <property type="molecule type" value="Genomic_DNA"/>
</dbReference>
<organism evidence="11 12">
    <name type="scientific">Halothiobacillus diazotrophicus</name>
    <dbReference type="NCBI Taxonomy" id="1860122"/>
    <lineage>
        <taxon>Bacteria</taxon>
        <taxon>Pseudomonadati</taxon>
        <taxon>Pseudomonadota</taxon>
        <taxon>Gammaproteobacteria</taxon>
        <taxon>Chromatiales</taxon>
        <taxon>Halothiobacillaceae</taxon>
        <taxon>Halothiobacillus</taxon>
    </lineage>
</organism>
<sequence>MNGAARWGRRLDRVIELIGQTTAWLTLLLVLLVAFDVGARYLFHVSWVPEQEFEWHVLAVIALIAASFTLQQGEHVRVDVFYQHYSEHVKRWLDVLLPIVIVVPVGLFIAYMSLHFVEMSYAINEGSPDPGGLPDRWLLKAFVPIGFALVALQGVAMFLLALVNLYTHPQQEH</sequence>
<keyword evidence="5 9" id="KW-0812">Transmembrane</keyword>
<dbReference type="PANTHER" id="PTHR35011:SF4">
    <property type="entry name" value="SLL1102 PROTEIN"/>
    <property type="match status" value="1"/>
</dbReference>
<keyword evidence="12" id="KW-1185">Reference proteome</keyword>
<evidence type="ECO:0000256" key="6">
    <source>
        <dbReference type="ARBA" id="ARBA00022989"/>
    </source>
</evidence>
<name>A0A191ZKA6_9GAMM</name>
<evidence type="ECO:0000313" key="12">
    <source>
        <dbReference type="Proteomes" id="UP000078596"/>
    </source>
</evidence>
<keyword evidence="4 9" id="KW-0997">Cell inner membrane</keyword>
<comment type="subcellular location">
    <subcellularLocation>
        <location evidence="1 9">Cell inner membrane</location>
        <topology evidence="1 9">Multi-pass membrane protein</topology>
    </subcellularLocation>
</comment>
<dbReference type="InterPro" id="IPR007387">
    <property type="entry name" value="TRAP_DctQ"/>
</dbReference>
<dbReference type="GO" id="GO:0005886">
    <property type="term" value="C:plasma membrane"/>
    <property type="evidence" value="ECO:0007669"/>
    <property type="project" value="UniProtKB-SubCell"/>
</dbReference>
<comment type="similarity">
    <text evidence="8 9">Belongs to the TRAP transporter small permease family.</text>
</comment>
<dbReference type="InterPro" id="IPR055348">
    <property type="entry name" value="DctQ"/>
</dbReference>
<feature type="domain" description="Tripartite ATP-independent periplasmic transporters DctQ component" evidence="10">
    <location>
        <begin position="29"/>
        <end position="161"/>
    </location>
</feature>
<feature type="transmembrane region" description="Helical" evidence="9">
    <location>
        <begin position="92"/>
        <end position="117"/>
    </location>
</feature>
<keyword evidence="2 9" id="KW-0813">Transport</keyword>
<keyword evidence="3" id="KW-1003">Cell membrane</keyword>
<dbReference type="AlphaFoldDB" id="A0A191ZKA6"/>
<dbReference type="STRING" id="1860122.A9404_03920"/>
<dbReference type="KEGG" id="haz:A9404_03920"/>
<evidence type="ECO:0000256" key="4">
    <source>
        <dbReference type="ARBA" id="ARBA00022519"/>
    </source>
</evidence>
<evidence type="ECO:0000256" key="1">
    <source>
        <dbReference type="ARBA" id="ARBA00004429"/>
    </source>
</evidence>
<evidence type="ECO:0000259" key="10">
    <source>
        <dbReference type="Pfam" id="PF04290"/>
    </source>
</evidence>
<evidence type="ECO:0000256" key="3">
    <source>
        <dbReference type="ARBA" id="ARBA00022475"/>
    </source>
</evidence>
<comment type="subunit">
    <text evidence="9">The complex comprises the extracytoplasmic solute receptor protein and the two transmembrane proteins.</text>
</comment>
<accession>A0A191ZKA6</accession>
<proteinExistence type="inferred from homology"/>
<evidence type="ECO:0000313" key="11">
    <source>
        <dbReference type="EMBL" id="ANJ68268.1"/>
    </source>
</evidence>
<feature type="transmembrane region" description="Helical" evidence="9">
    <location>
        <begin position="137"/>
        <end position="163"/>
    </location>
</feature>
<evidence type="ECO:0000256" key="7">
    <source>
        <dbReference type="ARBA" id="ARBA00023136"/>
    </source>
</evidence>
<comment type="function">
    <text evidence="9">Part of the tripartite ATP-independent periplasmic (TRAP) transport system.</text>
</comment>
<keyword evidence="6 9" id="KW-1133">Transmembrane helix</keyword>
<dbReference type="Pfam" id="PF04290">
    <property type="entry name" value="DctQ"/>
    <property type="match status" value="1"/>
</dbReference>
<evidence type="ECO:0000256" key="5">
    <source>
        <dbReference type="ARBA" id="ARBA00022692"/>
    </source>
</evidence>
<feature type="transmembrane region" description="Helical" evidence="9">
    <location>
        <begin position="55"/>
        <end position="71"/>
    </location>
</feature>
<evidence type="ECO:0000256" key="9">
    <source>
        <dbReference type="RuleBase" id="RU369079"/>
    </source>
</evidence>
<evidence type="ECO:0000256" key="8">
    <source>
        <dbReference type="ARBA" id="ARBA00038436"/>
    </source>
</evidence>
<feature type="transmembrane region" description="Helical" evidence="9">
    <location>
        <begin position="21"/>
        <end position="43"/>
    </location>
</feature>
<dbReference type="Proteomes" id="UP000078596">
    <property type="component" value="Chromosome"/>
</dbReference>
<reference evidence="11 12" key="1">
    <citation type="submission" date="2016-06" db="EMBL/GenBank/DDBJ databases">
        <title>Insight into the functional genes involving in sulfur oxidation in Pearl River water.</title>
        <authorList>
            <person name="Luo J."/>
            <person name="Tan X."/>
            <person name="Lin W."/>
        </authorList>
    </citation>
    <scope>NUCLEOTIDE SEQUENCE [LARGE SCALE GENOMIC DNA]</scope>
    <source>
        <strain evidence="11 12">LS2</strain>
    </source>
</reference>
<dbReference type="GO" id="GO:0022857">
    <property type="term" value="F:transmembrane transporter activity"/>
    <property type="evidence" value="ECO:0007669"/>
    <property type="project" value="UniProtKB-UniRule"/>
</dbReference>
<keyword evidence="7 9" id="KW-0472">Membrane</keyword>
<gene>
    <name evidence="11" type="ORF">A9404_03920</name>
</gene>
<evidence type="ECO:0000256" key="2">
    <source>
        <dbReference type="ARBA" id="ARBA00022448"/>
    </source>
</evidence>
<protein>
    <recommendedName>
        <fullName evidence="9">TRAP transporter small permease protein</fullName>
    </recommendedName>
</protein>
<dbReference type="PANTHER" id="PTHR35011">
    <property type="entry name" value="2,3-DIKETO-L-GULONATE TRAP TRANSPORTER SMALL PERMEASE PROTEIN YIAM"/>
    <property type="match status" value="1"/>
</dbReference>